<evidence type="ECO:0000256" key="1">
    <source>
        <dbReference type="ARBA" id="ARBA00022729"/>
    </source>
</evidence>
<reference evidence="3" key="2">
    <citation type="submission" date="2021-04" db="EMBL/GenBank/DDBJ databases">
        <authorList>
            <person name="Gilroy R."/>
        </authorList>
    </citation>
    <scope>NUCLEOTIDE SEQUENCE</scope>
    <source>
        <strain evidence="3">ChiHejej3B27-3195</strain>
    </source>
</reference>
<dbReference type="InterPro" id="IPR017853">
    <property type="entry name" value="GH"/>
</dbReference>
<reference evidence="3" key="1">
    <citation type="journal article" date="2021" name="PeerJ">
        <title>Extensive microbial diversity within the chicken gut microbiome revealed by metagenomics and culture.</title>
        <authorList>
            <person name="Gilroy R."/>
            <person name="Ravi A."/>
            <person name="Getino M."/>
            <person name="Pursley I."/>
            <person name="Horton D.L."/>
            <person name="Alikhan N.F."/>
            <person name="Baker D."/>
            <person name="Gharbi K."/>
            <person name="Hall N."/>
            <person name="Watson M."/>
            <person name="Adriaenssens E.M."/>
            <person name="Foster-Nyarko E."/>
            <person name="Jarju S."/>
            <person name="Secka A."/>
            <person name="Antonio M."/>
            <person name="Oren A."/>
            <person name="Chaudhuri R.R."/>
            <person name="La Ragione R."/>
            <person name="Hildebrand F."/>
            <person name="Pallen M.J."/>
        </authorList>
    </citation>
    <scope>NUCLEOTIDE SEQUENCE</scope>
    <source>
        <strain evidence="3">ChiHejej3B27-3195</strain>
    </source>
</reference>
<dbReference type="AlphaFoldDB" id="A0A9D2A706"/>
<gene>
    <name evidence="3" type="ORF">H9871_06835</name>
</gene>
<dbReference type="Gene3D" id="3.20.20.80">
    <property type="entry name" value="Glycosidases"/>
    <property type="match status" value="1"/>
</dbReference>
<evidence type="ECO:0000313" key="4">
    <source>
        <dbReference type="Proteomes" id="UP000824151"/>
    </source>
</evidence>
<dbReference type="Proteomes" id="UP000824151">
    <property type="component" value="Unassembled WGS sequence"/>
</dbReference>
<dbReference type="SUPFAM" id="SSF51445">
    <property type="entry name" value="(Trans)glycosidases"/>
    <property type="match status" value="1"/>
</dbReference>
<comment type="caution">
    <text evidence="3">The sequence shown here is derived from an EMBL/GenBank/DDBJ whole genome shotgun (WGS) entry which is preliminary data.</text>
</comment>
<feature type="non-terminal residue" evidence="3">
    <location>
        <position position="265"/>
    </location>
</feature>
<organism evidence="3 4">
    <name type="scientific">Candidatus Nesterenkonia stercoripullorum</name>
    <dbReference type="NCBI Taxonomy" id="2838701"/>
    <lineage>
        <taxon>Bacteria</taxon>
        <taxon>Bacillati</taxon>
        <taxon>Actinomycetota</taxon>
        <taxon>Actinomycetes</taxon>
        <taxon>Micrococcales</taxon>
        <taxon>Micrococcaceae</taxon>
        <taxon>Nesterenkonia</taxon>
    </lineage>
</organism>
<evidence type="ECO:0000313" key="3">
    <source>
        <dbReference type="EMBL" id="HIW99843.1"/>
    </source>
</evidence>
<feature type="domain" description="Glycosyl hydrolase-like 10" evidence="2">
    <location>
        <begin position="1"/>
        <end position="264"/>
    </location>
</feature>
<name>A0A9D2A706_9MICC</name>
<dbReference type="EMBL" id="DXGD01000253">
    <property type="protein sequence ID" value="HIW99843.1"/>
    <property type="molecule type" value="Genomic_DNA"/>
</dbReference>
<evidence type="ECO:0000259" key="2">
    <source>
        <dbReference type="Pfam" id="PF02638"/>
    </source>
</evidence>
<protein>
    <submittedName>
        <fullName evidence="3">Family 10 glycosylhydrolase</fullName>
    </submittedName>
</protein>
<dbReference type="InterPro" id="IPR052177">
    <property type="entry name" value="Divisome_Glycosyl_Hydrolase"/>
</dbReference>
<dbReference type="Pfam" id="PF02638">
    <property type="entry name" value="GHL10"/>
    <property type="match status" value="1"/>
</dbReference>
<keyword evidence="1" id="KW-0732">Signal</keyword>
<proteinExistence type="predicted"/>
<accession>A0A9D2A706</accession>
<dbReference type="PANTHER" id="PTHR43405">
    <property type="entry name" value="GLYCOSYL HYDROLASE DIGH"/>
    <property type="match status" value="1"/>
</dbReference>
<sequence>MRGLWISSVANIDWPSSQDLTAEEAQQELLDHYEMARERGLNSVFVQIRPSADTFWPSAHEPWSHWLTGEQGEDPGWDPTAFAVEEAHARGLDFHAWFNPYRVTQSGTDLEDLAQGHPARENPDWVVSYAGGHYYDPGVPEAREHTMDVISEVVENYDVDGVHFDDYFYPYPVEGEEFDDDASWAAHGEDFTDRGTWRRDNVDALIRDLGERVKSLDPGVSFGVSPFAVWRNSETDPAGSDTTAGAETYDDLYADTRRWVEQEWI</sequence>
<dbReference type="InterPro" id="IPR003790">
    <property type="entry name" value="GHL10"/>
</dbReference>
<dbReference type="PANTHER" id="PTHR43405:SF1">
    <property type="entry name" value="GLYCOSYL HYDROLASE DIGH"/>
    <property type="match status" value="1"/>
</dbReference>